<evidence type="ECO:0000313" key="11">
    <source>
        <dbReference type="Proteomes" id="UP001168146"/>
    </source>
</evidence>
<organism evidence="9 11">
    <name type="scientific">Friedmanniomyces endolithicus</name>
    <dbReference type="NCBI Taxonomy" id="329885"/>
    <lineage>
        <taxon>Eukaryota</taxon>
        <taxon>Fungi</taxon>
        <taxon>Dikarya</taxon>
        <taxon>Ascomycota</taxon>
        <taxon>Pezizomycotina</taxon>
        <taxon>Dothideomycetes</taxon>
        <taxon>Dothideomycetidae</taxon>
        <taxon>Mycosphaerellales</taxon>
        <taxon>Teratosphaeriaceae</taxon>
        <taxon>Friedmanniomyces</taxon>
    </lineage>
</organism>
<dbReference type="Pfam" id="PF20684">
    <property type="entry name" value="Fung_rhodopsin"/>
    <property type="match status" value="1"/>
</dbReference>
<dbReference type="AlphaFoldDB" id="A0AAN6FG87"/>
<feature type="transmembrane region" description="Helical" evidence="7">
    <location>
        <begin position="89"/>
        <end position="109"/>
    </location>
</feature>
<evidence type="ECO:0000256" key="1">
    <source>
        <dbReference type="ARBA" id="ARBA00004141"/>
    </source>
</evidence>
<evidence type="ECO:0000313" key="9">
    <source>
        <dbReference type="EMBL" id="KAK0317852.1"/>
    </source>
</evidence>
<evidence type="ECO:0000256" key="2">
    <source>
        <dbReference type="ARBA" id="ARBA00022692"/>
    </source>
</evidence>
<evidence type="ECO:0000256" key="3">
    <source>
        <dbReference type="ARBA" id="ARBA00022989"/>
    </source>
</evidence>
<name>A0AAN6FG87_9PEZI</name>
<dbReference type="InterPro" id="IPR052337">
    <property type="entry name" value="SAT4-like"/>
</dbReference>
<dbReference type="PANTHER" id="PTHR33048">
    <property type="entry name" value="PTH11-LIKE INTEGRAL MEMBRANE PROTEIN (AFU_ORTHOLOGUE AFUA_5G11245)"/>
    <property type="match status" value="1"/>
</dbReference>
<comment type="caution">
    <text evidence="9">The sequence shown here is derived from an EMBL/GenBank/DDBJ whole genome shotgun (WGS) entry which is preliminary data.</text>
</comment>
<feature type="transmembrane region" description="Helical" evidence="7">
    <location>
        <begin position="12"/>
        <end position="34"/>
    </location>
</feature>
<gene>
    <name evidence="9" type="ORF">LTR82_011113</name>
    <name evidence="10" type="ORF">LTR91_005732</name>
</gene>
<feature type="transmembrane region" description="Helical" evidence="7">
    <location>
        <begin position="46"/>
        <end position="69"/>
    </location>
</feature>
<dbReference type="GO" id="GO:0016020">
    <property type="term" value="C:membrane"/>
    <property type="evidence" value="ECO:0007669"/>
    <property type="project" value="UniProtKB-SubCell"/>
</dbReference>
<reference evidence="10" key="2">
    <citation type="submission" date="2023-06" db="EMBL/GenBank/DDBJ databases">
        <title>Black Yeasts Isolated from many extreme environments.</title>
        <authorList>
            <person name="Coleine C."/>
            <person name="Stajich J.E."/>
            <person name="Selbmann L."/>
        </authorList>
    </citation>
    <scope>NUCLEOTIDE SEQUENCE</scope>
    <source>
        <strain evidence="10">CCFEE 5200</strain>
    </source>
</reference>
<keyword evidence="4 7" id="KW-0472">Membrane</keyword>
<feature type="region of interest" description="Disordered" evidence="6">
    <location>
        <begin position="263"/>
        <end position="340"/>
    </location>
</feature>
<feature type="compositionally biased region" description="Polar residues" evidence="6">
    <location>
        <begin position="263"/>
        <end position="280"/>
    </location>
</feature>
<keyword evidence="12" id="KW-1185">Reference proteome</keyword>
<protein>
    <recommendedName>
        <fullName evidence="8">Rhodopsin domain-containing protein</fullName>
    </recommendedName>
</protein>
<comment type="subcellular location">
    <subcellularLocation>
        <location evidence="1">Membrane</location>
        <topology evidence="1">Multi-pass membrane protein</topology>
    </subcellularLocation>
</comment>
<evidence type="ECO:0000256" key="6">
    <source>
        <dbReference type="SAM" id="MobiDB-lite"/>
    </source>
</evidence>
<reference evidence="9" key="1">
    <citation type="submission" date="2021-12" db="EMBL/GenBank/DDBJ databases">
        <title>Black yeast isolated from Biological Soil Crust.</title>
        <authorList>
            <person name="Kurbessoian T."/>
        </authorList>
    </citation>
    <scope>NUCLEOTIDE SEQUENCE</scope>
    <source>
        <strain evidence="9">CCFEE 5208</strain>
    </source>
</reference>
<dbReference type="InterPro" id="IPR049326">
    <property type="entry name" value="Rhodopsin_dom_fungi"/>
</dbReference>
<evidence type="ECO:0000259" key="8">
    <source>
        <dbReference type="Pfam" id="PF20684"/>
    </source>
</evidence>
<comment type="similarity">
    <text evidence="5">Belongs to the SAT4 family.</text>
</comment>
<dbReference type="Proteomes" id="UP001175353">
    <property type="component" value="Unassembled WGS sequence"/>
</dbReference>
<feature type="transmembrane region" description="Helical" evidence="7">
    <location>
        <begin position="169"/>
        <end position="192"/>
    </location>
</feature>
<evidence type="ECO:0000256" key="5">
    <source>
        <dbReference type="ARBA" id="ARBA00038359"/>
    </source>
</evidence>
<dbReference type="EMBL" id="JAUJLE010000037">
    <property type="protein sequence ID" value="KAK1000288.1"/>
    <property type="molecule type" value="Genomic_DNA"/>
</dbReference>
<sequence length="340" mass="36708">MPVSGGHASGPAVVIVSLLFTVLAVIASALRLYTRIVIGRNGGYDDAFITIATFLSVGLTVCTCLEIRYGDGQHEWTISPAEAERSLQALYASIIIYNLALFACKASILLQYLRIFPQREFRIACFALMGFTLVYSNWTFWSQVFFCKPIAAYWDFDLMADGKCFDRGLVWFMNAGINIVSDIAVAALPLPMLKQLRIQRRPKIALMVVFGLGGFTCIVSILRLESIYAASHSPKDISYNSSLAALWSSLEWVLSNPPTSTTFNRSVANQSRGGVESTQASSAPPSPPSKPSSPASFPKFSPPTTAPPSPPPAPPAASTIPRTKPPPSAPNPTEMPTAPA</sequence>
<dbReference type="EMBL" id="JASUXU010000040">
    <property type="protein sequence ID" value="KAK0317852.1"/>
    <property type="molecule type" value="Genomic_DNA"/>
</dbReference>
<feature type="compositionally biased region" description="Pro residues" evidence="6">
    <location>
        <begin position="300"/>
        <end position="315"/>
    </location>
</feature>
<feature type="transmembrane region" description="Helical" evidence="7">
    <location>
        <begin position="121"/>
        <end position="141"/>
    </location>
</feature>
<evidence type="ECO:0000256" key="4">
    <source>
        <dbReference type="ARBA" id="ARBA00023136"/>
    </source>
</evidence>
<accession>A0AAN6FG87</accession>
<evidence type="ECO:0000313" key="10">
    <source>
        <dbReference type="EMBL" id="KAK1000288.1"/>
    </source>
</evidence>
<evidence type="ECO:0000256" key="7">
    <source>
        <dbReference type="SAM" id="Phobius"/>
    </source>
</evidence>
<keyword evidence="3 7" id="KW-1133">Transmembrane helix</keyword>
<dbReference type="Proteomes" id="UP001168146">
    <property type="component" value="Unassembled WGS sequence"/>
</dbReference>
<proteinExistence type="inferred from homology"/>
<feature type="transmembrane region" description="Helical" evidence="7">
    <location>
        <begin position="204"/>
        <end position="224"/>
    </location>
</feature>
<evidence type="ECO:0000313" key="12">
    <source>
        <dbReference type="Proteomes" id="UP001175353"/>
    </source>
</evidence>
<feature type="domain" description="Rhodopsin" evidence="8">
    <location>
        <begin position="30"/>
        <end position="252"/>
    </location>
</feature>
<keyword evidence="2 7" id="KW-0812">Transmembrane</keyword>
<dbReference type="PANTHER" id="PTHR33048:SF47">
    <property type="entry name" value="INTEGRAL MEMBRANE PROTEIN-RELATED"/>
    <property type="match status" value="1"/>
</dbReference>